<dbReference type="KEGG" id="alka:J0B03_08840"/>
<proteinExistence type="predicted"/>
<evidence type="ECO:0000313" key="3">
    <source>
        <dbReference type="Proteomes" id="UP000663499"/>
    </source>
</evidence>
<organism evidence="2 3">
    <name type="scientific">Alkalibacter rhizosphaerae</name>
    <dbReference type="NCBI Taxonomy" id="2815577"/>
    <lineage>
        <taxon>Bacteria</taxon>
        <taxon>Bacillati</taxon>
        <taxon>Bacillota</taxon>
        <taxon>Clostridia</taxon>
        <taxon>Eubacteriales</taxon>
        <taxon>Eubacteriaceae</taxon>
        <taxon>Alkalibacter</taxon>
    </lineage>
</organism>
<dbReference type="InterPro" id="IPR009293">
    <property type="entry name" value="UPF0478"/>
</dbReference>
<keyword evidence="1" id="KW-0472">Membrane</keyword>
<keyword evidence="1" id="KW-1133">Transmembrane helix</keyword>
<sequence>MFQNANLWEAGILLIGVAFVIGAIYLAMVLKKLSKTLEDANAIIVDNRKAIELIMNEVETITRNSSMVVEDVQETVGSLKKSVVDVEKTVKTSKNYVLSPILKSVTYAQAAMRVFGRKSKKKK</sequence>
<reference evidence="2" key="1">
    <citation type="submission" date="2021-03" db="EMBL/GenBank/DDBJ databases">
        <title>Alkalibacter marinus sp. nov., isolated from tidal flat sediment.</title>
        <authorList>
            <person name="Namirimu T."/>
            <person name="Yang J.-A."/>
            <person name="Yang S.-H."/>
            <person name="Kim Y.-J."/>
            <person name="Kwon K.K."/>
        </authorList>
    </citation>
    <scope>NUCLEOTIDE SEQUENCE</scope>
    <source>
        <strain evidence="2">ES005</strain>
    </source>
</reference>
<evidence type="ECO:0000313" key="2">
    <source>
        <dbReference type="EMBL" id="QSX07910.1"/>
    </source>
</evidence>
<dbReference type="RefSeq" id="WP_207299252.1">
    <property type="nucleotide sequence ID" value="NZ_CP071444.1"/>
</dbReference>
<evidence type="ECO:0000256" key="1">
    <source>
        <dbReference type="SAM" id="Phobius"/>
    </source>
</evidence>
<dbReference type="Pfam" id="PF06103">
    <property type="entry name" value="DUF948"/>
    <property type="match status" value="1"/>
</dbReference>
<name>A0A974XFY3_9FIRM</name>
<keyword evidence="1" id="KW-0812">Transmembrane</keyword>
<protein>
    <submittedName>
        <fullName evidence="2">DUF948 domain-containing protein</fullName>
    </submittedName>
</protein>
<dbReference type="AlphaFoldDB" id="A0A974XFY3"/>
<feature type="transmembrane region" description="Helical" evidence="1">
    <location>
        <begin position="12"/>
        <end position="30"/>
    </location>
</feature>
<gene>
    <name evidence="2" type="ORF">J0B03_08840</name>
</gene>
<keyword evidence="3" id="KW-1185">Reference proteome</keyword>
<dbReference type="EMBL" id="CP071444">
    <property type="protein sequence ID" value="QSX07910.1"/>
    <property type="molecule type" value="Genomic_DNA"/>
</dbReference>
<dbReference type="Proteomes" id="UP000663499">
    <property type="component" value="Chromosome"/>
</dbReference>
<accession>A0A974XFY3</accession>